<evidence type="ECO:0000256" key="5">
    <source>
        <dbReference type="ARBA" id="ARBA00022787"/>
    </source>
</evidence>
<dbReference type="Proteomes" id="UP000024533">
    <property type="component" value="Unassembled WGS sequence"/>
</dbReference>
<dbReference type="EMBL" id="AOKY01000397">
    <property type="protein sequence ID" value="KDB21737.1"/>
    <property type="molecule type" value="Genomic_DNA"/>
</dbReference>
<evidence type="ECO:0000256" key="11">
    <source>
        <dbReference type="ARBA" id="ARBA00068548"/>
    </source>
</evidence>
<name>A0A059J2Q0_TRIIM</name>
<evidence type="ECO:0000256" key="1">
    <source>
        <dbReference type="ARBA" id="ARBA00004572"/>
    </source>
</evidence>
<comment type="subcellular location">
    <subcellularLocation>
        <location evidence="1">Mitochondrion outer membrane</location>
        <topology evidence="1">Single-pass membrane protein</topology>
    </subcellularLocation>
</comment>
<evidence type="ECO:0000313" key="17">
    <source>
        <dbReference type="Proteomes" id="UP000024533"/>
    </source>
</evidence>
<keyword evidence="4 15" id="KW-0812">Transmembrane</keyword>
<dbReference type="AlphaFoldDB" id="A0A059J2Q0"/>
<dbReference type="InterPro" id="IPR002056">
    <property type="entry name" value="MAS20"/>
</dbReference>
<keyword evidence="5 14" id="KW-1000">Mitochondrion outer membrane</keyword>
<dbReference type="PIRSF" id="PIRSF037707">
    <property type="entry name" value="MAS20_rcpt"/>
    <property type="match status" value="1"/>
</dbReference>
<sequence length="169" mass="18552">MRTSTIAAVSAGTVITGLLAYAIYFDYRRQSDPEFRRALKRDNRRMARAVRQENEAQGAQQMAKIRQAVADAKDEGFPADLEEREGFFMSQVAKGEGLCADSSSHVEAAVAFYKALKVYPQPKDLIAIYDRTVPKDVLEILAEMVAMDPSLKLGAFASDSGAESAHSVE</sequence>
<dbReference type="InterPro" id="IPR023392">
    <property type="entry name" value="Tom20_dom_sf"/>
</dbReference>
<dbReference type="GO" id="GO:0030943">
    <property type="term" value="F:mitochondrion targeting sequence binding"/>
    <property type="evidence" value="ECO:0007669"/>
    <property type="project" value="TreeGrafter"/>
</dbReference>
<evidence type="ECO:0000256" key="8">
    <source>
        <dbReference type="ARBA" id="ARBA00023128"/>
    </source>
</evidence>
<keyword evidence="6" id="KW-0653">Protein transport</keyword>
<dbReference type="HOGENOM" id="CLU_090411_2_0_1"/>
<evidence type="ECO:0000256" key="9">
    <source>
        <dbReference type="ARBA" id="ARBA00023136"/>
    </source>
</evidence>
<reference evidence="16 17" key="1">
    <citation type="submission" date="2014-02" db="EMBL/GenBank/DDBJ databases">
        <title>The Genome Sequence of Trichophyton interdigitale MR816.</title>
        <authorList>
            <consortium name="The Broad Institute Genomics Platform"/>
            <person name="Cuomo C.A."/>
            <person name="White T.C."/>
            <person name="Graser Y."/>
            <person name="Martinez-Rossi N."/>
            <person name="Heitman J."/>
            <person name="Young S.K."/>
            <person name="Zeng Q."/>
            <person name="Gargeya S."/>
            <person name="Abouelleil A."/>
            <person name="Alvarado L."/>
            <person name="Chapman S.B."/>
            <person name="Gainer-Dewar J."/>
            <person name="Goldberg J."/>
            <person name="Griggs A."/>
            <person name="Gujja S."/>
            <person name="Hansen M."/>
            <person name="Howarth C."/>
            <person name="Imamovic A."/>
            <person name="Larimer J."/>
            <person name="Martinez D."/>
            <person name="Murphy C."/>
            <person name="Pearson M.D."/>
            <person name="Persinoti G."/>
            <person name="Poon T."/>
            <person name="Priest M."/>
            <person name="Roberts A.D."/>
            <person name="Saif S."/>
            <person name="Shea T.D."/>
            <person name="Sykes S.N."/>
            <person name="Wortman J."/>
            <person name="Nusbaum C."/>
            <person name="Birren B."/>
        </authorList>
    </citation>
    <scope>NUCLEOTIDE SEQUENCE [LARGE SCALE GENOMIC DNA]</scope>
    <source>
        <strain evidence="16 17">MR816</strain>
    </source>
</reference>
<keyword evidence="17" id="KW-1185">Reference proteome</keyword>
<dbReference type="GO" id="GO:0016031">
    <property type="term" value="P:tRNA import into mitochondrion"/>
    <property type="evidence" value="ECO:0007669"/>
    <property type="project" value="TreeGrafter"/>
</dbReference>
<evidence type="ECO:0000256" key="2">
    <source>
        <dbReference type="ARBA" id="ARBA00005792"/>
    </source>
</evidence>
<dbReference type="Gene3D" id="1.20.960.10">
    <property type="entry name" value="Mitochondrial outer membrane translocase complex, subunit Tom20 domain"/>
    <property type="match status" value="1"/>
</dbReference>
<dbReference type="Pfam" id="PF02064">
    <property type="entry name" value="MAS20"/>
    <property type="match status" value="1"/>
</dbReference>
<dbReference type="OMA" id="PPPIFQI"/>
<evidence type="ECO:0000256" key="10">
    <source>
        <dbReference type="ARBA" id="ARBA00042705"/>
    </source>
</evidence>
<dbReference type="PRINTS" id="PR00351">
    <property type="entry name" value="OM20RECEPTOR"/>
</dbReference>
<evidence type="ECO:0000256" key="6">
    <source>
        <dbReference type="ARBA" id="ARBA00022927"/>
    </source>
</evidence>
<evidence type="ECO:0000256" key="12">
    <source>
        <dbReference type="ARBA" id="ARBA00073975"/>
    </source>
</evidence>
<keyword evidence="9 14" id="KW-0472">Membrane</keyword>
<dbReference type="GO" id="GO:0005742">
    <property type="term" value="C:mitochondrial outer membrane translocase complex"/>
    <property type="evidence" value="ECO:0007669"/>
    <property type="project" value="UniProtKB-UniRule"/>
</dbReference>
<keyword evidence="7 15" id="KW-1133">Transmembrane helix</keyword>
<evidence type="ECO:0000256" key="7">
    <source>
        <dbReference type="ARBA" id="ARBA00022989"/>
    </source>
</evidence>
<gene>
    <name evidence="16" type="ORF">H109_06340</name>
</gene>
<keyword evidence="3" id="KW-0813">Transport</keyword>
<keyword evidence="8 14" id="KW-0496">Mitochondrion</keyword>
<dbReference type="STRING" id="1215338.A0A059J2Q0"/>
<evidence type="ECO:0000256" key="13">
    <source>
        <dbReference type="ARBA" id="ARBA00080405"/>
    </source>
</evidence>
<dbReference type="GO" id="GO:0006605">
    <property type="term" value="P:protein targeting"/>
    <property type="evidence" value="ECO:0007669"/>
    <property type="project" value="InterPro"/>
</dbReference>
<accession>A0A059J2Q0</accession>
<dbReference type="SUPFAM" id="SSF47157">
    <property type="entry name" value="Mitochondrial import receptor subunit Tom20"/>
    <property type="match status" value="1"/>
</dbReference>
<evidence type="ECO:0000256" key="4">
    <source>
        <dbReference type="ARBA" id="ARBA00022692"/>
    </source>
</evidence>
<dbReference type="GO" id="GO:0008320">
    <property type="term" value="F:protein transmembrane transporter activity"/>
    <property type="evidence" value="ECO:0007669"/>
    <property type="project" value="TreeGrafter"/>
</dbReference>
<feature type="transmembrane region" description="Helical" evidence="15">
    <location>
        <begin position="6"/>
        <end position="27"/>
    </location>
</feature>
<dbReference type="OrthoDB" id="2154253at2759"/>
<protein>
    <recommendedName>
        <fullName evidence="11">Mitochondrial import receptor subunit TOM20</fullName>
    </recommendedName>
    <alternativeName>
        <fullName evidence="10">Mitochondrial 20 kDa outer membrane protein</fullName>
    </alternativeName>
    <alternativeName>
        <fullName evidence="12">Mitochondrial import receptor subunit tom20</fullName>
    </alternativeName>
    <alternativeName>
        <fullName evidence="13">Translocase of outer membrane 20 kDa subunit</fullName>
    </alternativeName>
</protein>
<dbReference type="PANTHER" id="PTHR12430">
    <property type="entry name" value="MITOCHONDRIAL IMPORT RECEPTOR SUBUNIT TOM20"/>
    <property type="match status" value="1"/>
</dbReference>
<dbReference type="GO" id="GO:0030150">
    <property type="term" value="P:protein import into mitochondrial matrix"/>
    <property type="evidence" value="ECO:0007669"/>
    <property type="project" value="TreeGrafter"/>
</dbReference>
<evidence type="ECO:0000256" key="3">
    <source>
        <dbReference type="ARBA" id="ARBA00022448"/>
    </source>
</evidence>
<dbReference type="FunFam" id="1.20.960.10:FF:000002">
    <property type="entry name" value="Mitochondrial import receptor subunit TOM20"/>
    <property type="match status" value="1"/>
</dbReference>
<dbReference type="PANTHER" id="PTHR12430:SF0">
    <property type="entry name" value="TRANSLOCASE OF OUTER MITOCHONDRIAL MEMBRANE 20"/>
    <property type="match status" value="1"/>
</dbReference>
<evidence type="ECO:0000256" key="15">
    <source>
        <dbReference type="SAM" id="Phobius"/>
    </source>
</evidence>
<proteinExistence type="inferred from homology"/>
<organism evidence="16 17">
    <name type="scientific">Trichophyton interdigitale (strain MR816)</name>
    <dbReference type="NCBI Taxonomy" id="1215338"/>
    <lineage>
        <taxon>Eukaryota</taxon>
        <taxon>Fungi</taxon>
        <taxon>Dikarya</taxon>
        <taxon>Ascomycota</taxon>
        <taxon>Pezizomycotina</taxon>
        <taxon>Eurotiomycetes</taxon>
        <taxon>Eurotiomycetidae</taxon>
        <taxon>Onygenales</taxon>
        <taxon>Arthrodermataceae</taxon>
        <taxon>Trichophyton</taxon>
    </lineage>
</organism>
<dbReference type="GO" id="GO:0006886">
    <property type="term" value="P:intracellular protein transport"/>
    <property type="evidence" value="ECO:0007669"/>
    <property type="project" value="InterPro"/>
</dbReference>
<comment type="similarity">
    <text evidence="2 14">Belongs to the Tom20 family.</text>
</comment>
<evidence type="ECO:0000313" key="16">
    <source>
        <dbReference type="EMBL" id="KDB21737.1"/>
    </source>
</evidence>
<evidence type="ECO:0000256" key="14">
    <source>
        <dbReference type="PIRNR" id="PIRNR037707"/>
    </source>
</evidence>
<comment type="caution">
    <text evidence="16">The sequence shown here is derived from an EMBL/GenBank/DDBJ whole genome shotgun (WGS) entry which is preliminary data.</text>
</comment>